<gene>
    <name evidence="2" type="ORF">JCM19240_5285</name>
</gene>
<keyword evidence="1" id="KW-1133">Transmembrane helix</keyword>
<dbReference type="AlphaFoldDB" id="A0A090SZH5"/>
<feature type="transmembrane region" description="Helical" evidence="1">
    <location>
        <begin position="148"/>
        <end position="164"/>
    </location>
</feature>
<dbReference type="OrthoDB" id="1550909at2"/>
<dbReference type="EMBL" id="BBMT01000001">
    <property type="protein sequence ID" value="GAL31854.1"/>
    <property type="molecule type" value="Genomic_DNA"/>
</dbReference>
<organism evidence="2 3">
    <name type="scientific">Vibrio maritimus</name>
    <dbReference type="NCBI Taxonomy" id="990268"/>
    <lineage>
        <taxon>Bacteria</taxon>
        <taxon>Pseudomonadati</taxon>
        <taxon>Pseudomonadota</taxon>
        <taxon>Gammaproteobacteria</taxon>
        <taxon>Vibrionales</taxon>
        <taxon>Vibrionaceae</taxon>
        <taxon>Vibrio</taxon>
    </lineage>
</organism>
<reference evidence="2 3" key="2">
    <citation type="submission" date="2014-09" db="EMBL/GenBank/DDBJ databases">
        <authorList>
            <consortium name="NBRP consortium"/>
            <person name="Sawabe T."/>
            <person name="Meirelles P."/>
            <person name="Nakanishi M."/>
            <person name="Sayaka M."/>
            <person name="Hattori M."/>
            <person name="Ohkuma M."/>
        </authorList>
    </citation>
    <scope>NUCLEOTIDE SEQUENCE [LARGE SCALE GENOMIC DNA]</scope>
    <source>
        <strain evidence="2 3">JCM 19240</strain>
    </source>
</reference>
<evidence type="ECO:0000256" key="1">
    <source>
        <dbReference type="SAM" id="Phobius"/>
    </source>
</evidence>
<proteinExistence type="predicted"/>
<keyword evidence="3" id="KW-1185">Reference proteome</keyword>
<keyword evidence="1" id="KW-0812">Transmembrane</keyword>
<feature type="transmembrane region" description="Helical" evidence="1">
    <location>
        <begin position="98"/>
        <end position="116"/>
    </location>
</feature>
<name>A0A090SZH5_9VIBR</name>
<evidence type="ECO:0000313" key="2">
    <source>
        <dbReference type="EMBL" id="GAL31854.1"/>
    </source>
</evidence>
<comment type="caution">
    <text evidence="2">The sequence shown here is derived from an EMBL/GenBank/DDBJ whole genome shotgun (WGS) entry which is preliminary data.</text>
</comment>
<dbReference type="Proteomes" id="UP000029224">
    <property type="component" value="Unassembled WGS sequence"/>
</dbReference>
<protein>
    <submittedName>
        <fullName evidence="2">Uncharacterized protein</fullName>
    </submittedName>
</protein>
<feature type="transmembrane region" description="Helical" evidence="1">
    <location>
        <begin position="33"/>
        <end position="50"/>
    </location>
</feature>
<sequence>MNINWNYPKVREGFWGNIDKLIGPGATKAEKRIQLYIPVIAGVAAIGFSREVSSSWGIGQLILLFLLTIDIVGGIITNATSSAKRWFHREGQGVRQHLSFVAVHFVQLSLVASLFLQGDWLWVAVTGGYMMISSCLVLMSALYLQRPIALVMYAGALLLSLYWFEAPVGLEWFLPLFYLKLLVSHILREEPYRPESEQTTNEEV</sequence>
<reference evidence="2 3" key="1">
    <citation type="submission" date="2014-09" db="EMBL/GenBank/DDBJ databases">
        <title>Vibrio maritimus JCM 19240. (C210) whole genome shotgun sequence.</title>
        <authorList>
            <person name="Sawabe T."/>
            <person name="Meirelles P."/>
            <person name="Nakanishi M."/>
            <person name="Sayaka M."/>
            <person name="Hattori M."/>
            <person name="Ohkuma M."/>
        </authorList>
    </citation>
    <scope>NUCLEOTIDE SEQUENCE [LARGE SCALE GENOMIC DNA]</scope>
    <source>
        <strain evidence="2 3">JCM 19240</strain>
    </source>
</reference>
<keyword evidence="1" id="KW-0472">Membrane</keyword>
<accession>A0A090SZH5</accession>
<evidence type="ECO:0000313" key="3">
    <source>
        <dbReference type="Proteomes" id="UP000029224"/>
    </source>
</evidence>
<feature type="transmembrane region" description="Helical" evidence="1">
    <location>
        <begin position="122"/>
        <end position="141"/>
    </location>
</feature>
<feature type="transmembrane region" description="Helical" evidence="1">
    <location>
        <begin position="56"/>
        <end position="77"/>
    </location>
</feature>